<dbReference type="SUPFAM" id="SSF141523">
    <property type="entry name" value="L,D-transpeptidase catalytic domain-like"/>
    <property type="match status" value="1"/>
</dbReference>
<evidence type="ECO:0000313" key="10">
    <source>
        <dbReference type="Proteomes" id="UP000586722"/>
    </source>
</evidence>
<evidence type="ECO:0000256" key="5">
    <source>
        <dbReference type="ARBA" id="ARBA00022984"/>
    </source>
</evidence>
<feature type="active site" description="Proton donor/acceptor" evidence="7">
    <location>
        <position position="147"/>
    </location>
</feature>
<gene>
    <name evidence="9" type="ORF">GWI72_18360</name>
</gene>
<comment type="pathway">
    <text evidence="1 7">Cell wall biogenesis; peptidoglycan biosynthesis.</text>
</comment>
<evidence type="ECO:0000256" key="3">
    <source>
        <dbReference type="ARBA" id="ARBA00022679"/>
    </source>
</evidence>
<evidence type="ECO:0000256" key="4">
    <source>
        <dbReference type="ARBA" id="ARBA00022960"/>
    </source>
</evidence>
<sequence length="183" mass="20575">MTVARRGPWRGGVSRLVVRARPGTRSRGLLSFGSFLLPCALGRGGITRRKREGDGATPAGRFEVLDVYFRADRGRRPVTALPVSALRPADGWCDDPAHPRYNRPVTLPFAASHEEMWRQDRLYDIVVVLDCNLRPAVRGRGSAIFFHIAREDWRPTLGCVAIRPDHMRRLLARLRPGAVMEIL</sequence>
<comment type="similarity">
    <text evidence="2">Belongs to the YkuD family.</text>
</comment>
<dbReference type="UniPathway" id="UPA00219"/>
<dbReference type="EMBL" id="JAABLQ010000003">
    <property type="protein sequence ID" value="NBN80247.1"/>
    <property type="molecule type" value="Genomic_DNA"/>
</dbReference>
<dbReference type="PROSITE" id="PS52029">
    <property type="entry name" value="LD_TPASE"/>
    <property type="match status" value="1"/>
</dbReference>
<dbReference type="Pfam" id="PF03734">
    <property type="entry name" value="YkuD"/>
    <property type="match status" value="1"/>
</dbReference>
<protein>
    <submittedName>
        <fullName evidence="9">L,D-transpeptidase family protein</fullName>
    </submittedName>
</protein>
<comment type="caution">
    <text evidence="9">The sequence shown here is derived from an EMBL/GenBank/DDBJ whole genome shotgun (WGS) entry which is preliminary data.</text>
</comment>
<organism evidence="9 10">
    <name type="scientific">Pannonibacter tanglangensis</name>
    <dbReference type="NCBI Taxonomy" id="2750084"/>
    <lineage>
        <taxon>Bacteria</taxon>
        <taxon>Pseudomonadati</taxon>
        <taxon>Pseudomonadota</taxon>
        <taxon>Alphaproteobacteria</taxon>
        <taxon>Hyphomicrobiales</taxon>
        <taxon>Stappiaceae</taxon>
        <taxon>Pannonibacter</taxon>
    </lineage>
</organism>
<evidence type="ECO:0000259" key="8">
    <source>
        <dbReference type="PROSITE" id="PS52029"/>
    </source>
</evidence>
<keyword evidence="6 7" id="KW-0961">Cell wall biogenesis/degradation</keyword>
<dbReference type="GO" id="GO:0008360">
    <property type="term" value="P:regulation of cell shape"/>
    <property type="evidence" value="ECO:0007669"/>
    <property type="project" value="UniProtKB-UniRule"/>
</dbReference>
<dbReference type="GO" id="GO:0071555">
    <property type="term" value="P:cell wall organization"/>
    <property type="evidence" value="ECO:0007669"/>
    <property type="project" value="UniProtKB-UniRule"/>
</dbReference>
<dbReference type="AlphaFoldDB" id="A0A7X5JAP1"/>
<dbReference type="RefSeq" id="WP_161709571.1">
    <property type="nucleotide sequence ID" value="NZ_JAABLQ010000003.1"/>
</dbReference>
<reference evidence="10" key="1">
    <citation type="submission" date="2020-01" db="EMBL/GenBank/DDBJ databases">
        <authorList>
            <person name="Fang Y."/>
            <person name="Sun R."/>
            <person name="Nie L."/>
            <person name="He J."/>
            <person name="Hao L."/>
            <person name="Wang L."/>
            <person name="Su S."/>
            <person name="Lv E."/>
            <person name="Zhang Z."/>
            <person name="Xie R."/>
            <person name="Liu H."/>
        </authorList>
    </citation>
    <scope>NUCLEOTIDE SEQUENCE [LARGE SCALE GENOMIC DNA]</scope>
    <source>
        <strain evidence="10">XCT-53</strain>
    </source>
</reference>
<dbReference type="InterPro" id="IPR038063">
    <property type="entry name" value="Transpep_catalytic_dom"/>
</dbReference>
<evidence type="ECO:0000313" key="9">
    <source>
        <dbReference type="EMBL" id="NBN80247.1"/>
    </source>
</evidence>
<dbReference type="GO" id="GO:0004180">
    <property type="term" value="F:carboxypeptidase activity"/>
    <property type="evidence" value="ECO:0007669"/>
    <property type="project" value="UniProtKB-ARBA"/>
</dbReference>
<accession>A0A7X5JAP1</accession>
<evidence type="ECO:0000256" key="1">
    <source>
        <dbReference type="ARBA" id="ARBA00004752"/>
    </source>
</evidence>
<evidence type="ECO:0000256" key="7">
    <source>
        <dbReference type="PROSITE-ProRule" id="PRU01373"/>
    </source>
</evidence>
<feature type="active site" description="Nucleophile" evidence="7">
    <location>
        <position position="159"/>
    </location>
</feature>
<dbReference type="PANTHER" id="PTHR38589">
    <property type="entry name" value="BLR0621 PROTEIN"/>
    <property type="match status" value="1"/>
</dbReference>
<dbReference type="Proteomes" id="UP000586722">
    <property type="component" value="Unassembled WGS sequence"/>
</dbReference>
<dbReference type="InterPro" id="IPR005490">
    <property type="entry name" value="LD_TPept_cat_dom"/>
</dbReference>
<keyword evidence="3" id="KW-0808">Transferase</keyword>
<keyword evidence="10" id="KW-1185">Reference proteome</keyword>
<dbReference type="PANTHER" id="PTHR38589:SF1">
    <property type="entry name" value="BLR0621 PROTEIN"/>
    <property type="match status" value="1"/>
</dbReference>
<keyword evidence="5 7" id="KW-0573">Peptidoglycan synthesis</keyword>
<dbReference type="GO" id="GO:0009252">
    <property type="term" value="P:peptidoglycan biosynthetic process"/>
    <property type="evidence" value="ECO:0007669"/>
    <property type="project" value="UniProtKB-UniPathway"/>
</dbReference>
<dbReference type="GO" id="GO:0016740">
    <property type="term" value="F:transferase activity"/>
    <property type="evidence" value="ECO:0007669"/>
    <property type="project" value="UniProtKB-KW"/>
</dbReference>
<proteinExistence type="inferred from homology"/>
<feature type="domain" description="L,D-TPase catalytic" evidence="8">
    <location>
        <begin position="16"/>
        <end position="183"/>
    </location>
</feature>
<keyword evidence="4 7" id="KW-0133">Cell shape</keyword>
<evidence type="ECO:0000256" key="6">
    <source>
        <dbReference type="ARBA" id="ARBA00023316"/>
    </source>
</evidence>
<name>A0A7X5JAP1_9HYPH</name>
<evidence type="ECO:0000256" key="2">
    <source>
        <dbReference type="ARBA" id="ARBA00005992"/>
    </source>
</evidence>